<organism evidence="1 2">
    <name type="scientific">Coniosporium uncinatum</name>
    <dbReference type="NCBI Taxonomy" id="93489"/>
    <lineage>
        <taxon>Eukaryota</taxon>
        <taxon>Fungi</taxon>
        <taxon>Dikarya</taxon>
        <taxon>Ascomycota</taxon>
        <taxon>Pezizomycotina</taxon>
        <taxon>Dothideomycetes</taxon>
        <taxon>Dothideomycetes incertae sedis</taxon>
        <taxon>Coniosporium</taxon>
    </lineage>
</organism>
<dbReference type="EMBL" id="JAWDJW010005194">
    <property type="protein sequence ID" value="KAK3068958.1"/>
    <property type="molecule type" value="Genomic_DNA"/>
</dbReference>
<proteinExistence type="predicted"/>
<evidence type="ECO:0000313" key="1">
    <source>
        <dbReference type="EMBL" id="KAK3068958.1"/>
    </source>
</evidence>
<sequence>MAIQPYQEDNEVSAPQKRIRWATKRVAGHKGDQKRLSLKGRLHHKRGGSHATNGSAEARDKEEGVAEGNGSDSEHDHEEQQRRIFFNLPLPPDAKDEEGHPIAHFPRNKIRTAKYTPLSFIPKNLWFQFHNIANIYFLFIIILSIFSIFGASNPGLNAAPLIVIIALTALKDGIEDWRRTMLDQELNNAPVHRLFDYENPNTAGDRVSAWRRVKKATTRAMTTVWGLMKSKKKSKDAGEGKSYIDRAMDESRPSIETRRTSFHSTHSHPEQERIELTPVPSPLPGQSQNPMDSGDHAATLPTGAEGGYNKRVYGTVINPHKEGEGKARFKKDAWKNVLVGDFVRLYGDEEIP</sequence>
<gene>
    <name evidence="1" type="ORF">LTS18_000469</name>
</gene>
<feature type="non-terminal residue" evidence="1">
    <location>
        <position position="352"/>
    </location>
</feature>
<keyword evidence="2" id="KW-1185">Reference proteome</keyword>
<protein>
    <submittedName>
        <fullName evidence="1">Uncharacterized protein</fullName>
    </submittedName>
</protein>
<name>A0ACC3DFR1_9PEZI</name>
<evidence type="ECO:0000313" key="2">
    <source>
        <dbReference type="Proteomes" id="UP001186974"/>
    </source>
</evidence>
<reference evidence="1" key="1">
    <citation type="submission" date="2024-09" db="EMBL/GenBank/DDBJ databases">
        <title>Black Yeasts Isolated from many extreme environments.</title>
        <authorList>
            <person name="Coleine C."/>
            <person name="Stajich J.E."/>
            <person name="Selbmann L."/>
        </authorList>
    </citation>
    <scope>NUCLEOTIDE SEQUENCE</scope>
    <source>
        <strain evidence="1">CCFEE 5737</strain>
    </source>
</reference>
<dbReference type="Proteomes" id="UP001186974">
    <property type="component" value="Unassembled WGS sequence"/>
</dbReference>
<accession>A0ACC3DFR1</accession>
<comment type="caution">
    <text evidence="1">The sequence shown here is derived from an EMBL/GenBank/DDBJ whole genome shotgun (WGS) entry which is preliminary data.</text>
</comment>